<dbReference type="InterPro" id="IPR029058">
    <property type="entry name" value="AB_hydrolase_fold"/>
</dbReference>
<name>A0ABX2FJW3_9PSEU</name>
<dbReference type="InterPro" id="IPR000073">
    <property type="entry name" value="AB_hydrolase_1"/>
</dbReference>
<comment type="similarity">
    <text evidence="1">Belongs to the peptidase S33 family.</text>
</comment>
<evidence type="ECO:0000256" key="2">
    <source>
        <dbReference type="ARBA" id="ARBA00022729"/>
    </source>
</evidence>
<dbReference type="Proteomes" id="UP000763557">
    <property type="component" value="Unassembled WGS sequence"/>
</dbReference>
<proteinExistence type="inferred from homology"/>
<evidence type="ECO:0000313" key="8">
    <source>
        <dbReference type="Proteomes" id="UP000763557"/>
    </source>
</evidence>
<dbReference type="Pfam" id="PF00561">
    <property type="entry name" value="Abhydrolase_1"/>
    <property type="match status" value="1"/>
</dbReference>
<evidence type="ECO:0000259" key="6">
    <source>
        <dbReference type="Pfam" id="PF00561"/>
    </source>
</evidence>
<keyword evidence="3" id="KW-0378">Hydrolase</keyword>
<organism evidence="7 8">
    <name type="scientific">Kibdelosporangium persicum</name>
    <dbReference type="NCBI Taxonomy" id="2698649"/>
    <lineage>
        <taxon>Bacteria</taxon>
        <taxon>Bacillati</taxon>
        <taxon>Actinomycetota</taxon>
        <taxon>Actinomycetes</taxon>
        <taxon>Pseudonocardiales</taxon>
        <taxon>Pseudonocardiaceae</taxon>
        <taxon>Kibdelosporangium</taxon>
    </lineage>
</organism>
<evidence type="ECO:0000256" key="3">
    <source>
        <dbReference type="ARBA" id="ARBA00022801"/>
    </source>
</evidence>
<dbReference type="SUPFAM" id="SSF53474">
    <property type="entry name" value="alpha/beta-Hydrolases"/>
    <property type="match status" value="1"/>
</dbReference>
<feature type="signal peptide" evidence="5">
    <location>
        <begin position="1"/>
        <end position="30"/>
    </location>
</feature>
<keyword evidence="2 5" id="KW-0732">Signal</keyword>
<protein>
    <submittedName>
        <fullName evidence="7">Pimeloyl-ACP methyl ester carboxylesterase</fullName>
    </submittedName>
</protein>
<accession>A0ABX2FJW3</accession>
<evidence type="ECO:0000256" key="4">
    <source>
        <dbReference type="SAM" id="MobiDB-lite"/>
    </source>
</evidence>
<dbReference type="PANTHER" id="PTHR43248">
    <property type="entry name" value="2-SUCCINYL-6-HYDROXY-2,4-CYCLOHEXADIENE-1-CARBOXYLATE SYNTHASE"/>
    <property type="match status" value="1"/>
</dbReference>
<reference evidence="7 8" key="1">
    <citation type="submission" date="2020-01" db="EMBL/GenBank/DDBJ databases">
        <title>Kibdelosporangium persica a novel Actinomycetes from a hot desert in Iran.</title>
        <authorList>
            <person name="Safaei N."/>
            <person name="Zaburannyi N."/>
            <person name="Mueller R."/>
            <person name="Wink J."/>
        </authorList>
    </citation>
    <scope>NUCLEOTIDE SEQUENCE [LARGE SCALE GENOMIC DNA]</scope>
    <source>
        <strain evidence="7 8">4NS15</strain>
    </source>
</reference>
<dbReference type="PANTHER" id="PTHR43248:SF29">
    <property type="entry name" value="TRIPEPTIDYL AMINOPEPTIDASE"/>
    <property type="match status" value="1"/>
</dbReference>
<dbReference type="InterPro" id="IPR051601">
    <property type="entry name" value="Serine_prot/Carboxylest_S33"/>
</dbReference>
<gene>
    <name evidence="7" type="ORF">GC106_83950</name>
</gene>
<evidence type="ECO:0000256" key="1">
    <source>
        <dbReference type="ARBA" id="ARBA00010088"/>
    </source>
</evidence>
<keyword evidence="8" id="KW-1185">Reference proteome</keyword>
<comment type="caution">
    <text evidence="7">The sequence shown here is derived from an EMBL/GenBank/DDBJ whole genome shotgun (WGS) entry which is preliminary data.</text>
</comment>
<dbReference type="EMBL" id="JAAATY010000052">
    <property type="protein sequence ID" value="NRN71120.1"/>
    <property type="molecule type" value="Genomic_DNA"/>
</dbReference>
<dbReference type="Gene3D" id="3.40.50.1820">
    <property type="entry name" value="alpha/beta hydrolase"/>
    <property type="match status" value="1"/>
</dbReference>
<sequence>MSVAKGRRLTAIGLSLVAALGFTPSMSAAAAPDLSEFYNQQVQWQPCGEGELAKLQCAAVVVPMNYRKPDAERISVVMSKLPAKDPAKRRGVLLLNPGGPGAEGVSLPLLFEDRPITQSYDLIGFDPRGVGRSTPLRCEVAPSVGTLSSRPSDAEFAVWAAQARAEEEGCERAAGGLRPYINTPNTARDMDVIRGVLGEAKINYLGFSYGTYLGAVYGSLFAKNLDRNVLDSAVHPEWIWREQFRQQAIAIRSNVDEFTAWVGQRDKTYGLGKSAAEVLATSEALAAKLAVTPIEDPTFGRVDRTIYDLILGANARYRPLWDALAELVVTFKAAVESKLAAGSPELIDALKAAKVLYDMAIPPTVDGVFTTVTCEAPWPKDLNTYYSDMRVFREKYPYGFGVLRVAPWNCTFSEFKRPDKLTDLRRTGYPTGLVIQAEADPQTHYDGGPALAAKLNDHLVSVPDDGTHGLYISNACSQAIIDNYLINGVLPGTRVVCPGDPRPNVPADTEATAGRPLGTGESLESTVRDFVAEKKVKTGS</sequence>
<feature type="region of interest" description="Disordered" evidence="4">
    <location>
        <begin position="500"/>
        <end position="522"/>
    </location>
</feature>
<feature type="domain" description="AB hydrolase-1" evidence="6">
    <location>
        <begin position="92"/>
        <end position="474"/>
    </location>
</feature>
<feature type="chain" id="PRO_5045107182" evidence="5">
    <location>
        <begin position="31"/>
        <end position="540"/>
    </location>
</feature>
<evidence type="ECO:0000313" key="7">
    <source>
        <dbReference type="EMBL" id="NRN71120.1"/>
    </source>
</evidence>
<evidence type="ECO:0000256" key="5">
    <source>
        <dbReference type="SAM" id="SignalP"/>
    </source>
</evidence>